<sequence length="128" mass="13841">MSTSKRKISSYSGGEQTCVAIARESNLVLIQDSKQDAEYTDHPTEQPTIAFTDSYWPAVRRLALSASTGEVQGAVSIERHANGAAIFRGVDAHDQPVKLQFDVDEMEAWTQGVADGEFDQPAPSAAGR</sequence>
<organism evidence="1 2">
    <name type="scientific">Nocardia iowensis</name>
    <dbReference type="NCBI Taxonomy" id="204891"/>
    <lineage>
        <taxon>Bacteria</taxon>
        <taxon>Bacillati</taxon>
        <taxon>Actinomycetota</taxon>
        <taxon>Actinomycetes</taxon>
        <taxon>Mycobacteriales</taxon>
        <taxon>Nocardiaceae</taxon>
        <taxon>Nocardia</taxon>
    </lineage>
</organism>
<name>A0ABX8RZP7_NOCIO</name>
<protein>
    <submittedName>
        <fullName evidence="1">DUF397 domain-containing protein</fullName>
    </submittedName>
</protein>
<keyword evidence="2" id="KW-1185">Reference proteome</keyword>
<evidence type="ECO:0000313" key="1">
    <source>
        <dbReference type="EMBL" id="QXN94736.1"/>
    </source>
</evidence>
<dbReference type="RefSeq" id="WP_218477387.1">
    <property type="nucleotide sequence ID" value="NZ_BAABJN010000004.1"/>
</dbReference>
<proteinExistence type="predicted"/>
<accession>A0ABX8RZP7</accession>
<gene>
    <name evidence="1" type="ORF">KV110_17805</name>
</gene>
<reference evidence="1 2" key="1">
    <citation type="submission" date="2021-07" db="EMBL/GenBank/DDBJ databases">
        <title>Whole Genome Sequence of Nocardia Iowensis.</title>
        <authorList>
            <person name="Lamm A."/>
            <person name="Collins-Fairclough A.M."/>
            <person name="Bunk B."/>
            <person name="Sproer C."/>
        </authorList>
    </citation>
    <scope>NUCLEOTIDE SEQUENCE [LARGE SCALE GENOMIC DNA]</scope>
    <source>
        <strain evidence="1 2">NRRL 5646</strain>
    </source>
</reference>
<dbReference type="EMBL" id="CP078145">
    <property type="protein sequence ID" value="QXN94736.1"/>
    <property type="molecule type" value="Genomic_DNA"/>
</dbReference>
<dbReference type="Proteomes" id="UP000694257">
    <property type="component" value="Chromosome"/>
</dbReference>
<evidence type="ECO:0000313" key="2">
    <source>
        <dbReference type="Proteomes" id="UP000694257"/>
    </source>
</evidence>